<evidence type="ECO:0000256" key="5">
    <source>
        <dbReference type="ARBA" id="ARBA00022695"/>
    </source>
</evidence>
<dbReference type="GO" id="GO:0006508">
    <property type="term" value="P:proteolysis"/>
    <property type="evidence" value="ECO:0007669"/>
    <property type="project" value="UniProtKB-KW"/>
</dbReference>
<dbReference type="InterPro" id="IPR036397">
    <property type="entry name" value="RNaseH_sf"/>
</dbReference>
<feature type="domain" description="CCHC-type" evidence="20">
    <location>
        <begin position="245"/>
        <end position="259"/>
    </location>
</feature>
<keyword evidence="5" id="KW-0548">Nucleotidyltransferase</keyword>
<evidence type="ECO:0000256" key="12">
    <source>
        <dbReference type="ARBA" id="ARBA00022842"/>
    </source>
</evidence>
<evidence type="ECO:0000256" key="3">
    <source>
        <dbReference type="ARBA" id="ARBA00022664"/>
    </source>
</evidence>
<keyword evidence="22" id="KW-1185">Reference proteome</keyword>
<protein>
    <recommendedName>
        <fullName evidence="20">CCHC-type domain-containing protein</fullName>
    </recommendedName>
</protein>
<evidence type="ECO:0000256" key="18">
    <source>
        <dbReference type="PROSITE-ProRule" id="PRU00047"/>
    </source>
</evidence>
<dbReference type="OrthoDB" id="2692435at2759"/>
<keyword evidence="7" id="KW-0479">Metal-binding</keyword>
<keyword evidence="10" id="KW-0378">Hydrolase</keyword>
<reference evidence="21 22" key="1">
    <citation type="submission" date="2019-02" db="EMBL/GenBank/DDBJ databases">
        <title>Genome sequencing of the rare red list fungi Bondarzewia mesenterica.</title>
        <authorList>
            <person name="Buettner E."/>
            <person name="Kellner H."/>
        </authorList>
    </citation>
    <scope>NUCLEOTIDE SEQUENCE [LARGE SCALE GENOMIC DNA]</scope>
    <source>
        <strain evidence="21 22">DSM 108281</strain>
    </source>
</reference>
<evidence type="ECO:0000256" key="8">
    <source>
        <dbReference type="ARBA" id="ARBA00022741"/>
    </source>
</evidence>
<keyword evidence="8" id="KW-0547">Nucleotide-binding</keyword>
<comment type="caution">
    <text evidence="21">The sequence shown here is derived from an EMBL/GenBank/DDBJ whole genome shotgun (WGS) entry which is preliminary data.</text>
</comment>
<dbReference type="PANTHER" id="PTHR42648">
    <property type="entry name" value="TRANSPOSASE, PUTATIVE-RELATED"/>
    <property type="match status" value="1"/>
</dbReference>
<keyword evidence="2" id="KW-1188">Viral release from host cell</keyword>
<feature type="compositionally biased region" description="Polar residues" evidence="19">
    <location>
        <begin position="647"/>
        <end position="666"/>
    </location>
</feature>
<dbReference type="GO" id="GO:0004519">
    <property type="term" value="F:endonuclease activity"/>
    <property type="evidence" value="ECO:0007669"/>
    <property type="project" value="UniProtKB-KW"/>
</dbReference>
<evidence type="ECO:0000256" key="15">
    <source>
        <dbReference type="ARBA" id="ARBA00022932"/>
    </source>
</evidence>
<dbReference type="InterPro" id="IPR036875">
    <property type="entry name" value="Znf_CCHC_sf"/>
</dbReference>
<dbReference type="Pfam" id="PF22936">
    <property type="entry name" value="Pol_BBD"/>
    <property type="match status" value="1"/>
</dbReference>
<dbReference type="SUPFAM" id="SSF57756">
    <property type="entry name" value="Retrovirus zinc finger-like domains"/>
    <property type="match status" value="1"/>
</dbReference>
<dbReference type="InterPro" id="IPR054722">
    <property type="entry name" value="PolX-like_BBD"/>
</dbReference>
<keyword evidence="17" id="KW-0233">DNA recombination</keyword>
<dbReference type="Pfam" id="PF25597">
    <property type="entry name" value="SH3_retrovirus"/>
    <property type="match status" value="1"/>
</dbReference>
<name>A0A4S4LVI8_9AGAM</name>
<evidence type="ECO:0000256" key="11">
    <source>
        <dbReference type="ARBA" id="ARBA00022840"/>
    </source>
</evidence>
<dbReference type="GO" id="GO:0003676">
    <property type="term" value="F:nucleic acid binding"/>
    <property type="evidence" value="ECO:0007669"/>
    <property type="project" value="InterPro"/>
</dbReference>
<keyword evidence="16" id="KW-0917">Virion maturation</keyword>
<dbReference type="GO" id="GO:0003887">
    <property type="term" value="F:DNA-directed DNA polymerase activity"/>
    <property type="evidence" value="ECO:0007669"/>
    <property type="project" value="UniProtKB-KW"/>
</dbReference>
<dbReference type="SUPFAM" id="SSF53098">
    <property type="entry name" value="Ribonuclease H-like"/>
    <property type="match status" value="1"/>
</dbReference>
<keyword evidence="4" id="KW-0645">Protease</keyword>
<feature type="compositionally biased region" description="Basic and acidic residues" evidence="19">
    <location>
        <begin position="632"/>
        <end position="644"/>
    </location>
</feature>
<dbReference type="GO" id="GO:0003964">
    <property type="term" value="F:RNA-directed DNA polymerase activity"/>
    <property type="evidence" value="ECO:0007669"/>
    <property type="project" value="UniProtKB-KW"/>
</dbReference>
<dbReference type="InterPro" id="IPR057670">
    <property type="entry name" value="SH3_retrovirus"/>
</dbReference>
<keyword evidence="13" id="KW-0229">DNA integration</keyword>
<feature type="compositionally biased region" description="Basic and acidic residues" evidence="19">
    <location>
        <begin position="681"/>
        <end position="701"/>
    </location>
</feature>
<comment type="function">
    <text evidence="1">The aspartyl protease (PR) mediates the proteolytic cleavages of the Gag and Gag-Pol polyproteins after assembly of the VLP.</text>
</comment>
<dbReference type="GO" id="GO:0008233">
    <property type="term" value="F:peptidase activity"/>
    <property type="evidence" value="ECO:0007669"/>
    <property type="project" value="UniProtKB-KW"/>
</dbReference>
<keyword evidence="14" id="KW-0695">RNA-directed DNA polymerase</keyword>
<proteinExistence type="predicted"/>
<dbReference type="Pfam" id="PF14223">
    <property type="entry name" value="Retrotran_gag_2"/>
    <property type="match status" value="1"/>
</dbReference>
<keyword evidence="6" id="KW-0540">Nuclease</keyword>
<evidence type="ECO:0000256" key="6">
    <source>
        <dbReference type="ARBA" id="ARBA00022722"/>
    </source>
</evidence>
<evidence type="ECO:0000256" key="19">
    <source>
        <dbReference type="SAM" id="MobiDB-lite"/>
    </source>
</evidence>
<keyword evidence="18" id="KW-0862">Zinc</keyword>
<dbReference type="PANTHER" id="PTHR42648:SF11">
    <property type="entry name" value="TRANSPOSON TY4-P GAG-POL POLYPROTEIN"/>
    <property type="match status" value="1"/>
</dbReference>
<evidence type="ECO:0000256" key="1">
    <source>
        <dbReference type="ARBA" id="ARBA00002180"/>
    </source>
</evidence>
<dbReference type="EMBL" id="SGPL01000189">
    <property type="protein sequence ID" value="THH15818.1"/>
    <property type="molecule type" value="Genomic_DNA"/>
</dbReference>
<evidence type="ECO:0000256" key="4">
    <source>
        <dbReference type="ARBA" id="ARBA00022670"/>
    </source>
</evidence>
<evidence type="ECO:0000256" key="2">
    <source>
        <dbReference type="ARBA" id="ARBA00022612"/>
    </source>
</evidence>
<dbReference type="InterPro" id="IPR012337">
    <property type="entry name" value="RNaseH-like_sf"/>
</dbReference>
<dbReference type="InterPro" id="IPR001878">
    <property type="entry name" value="Znf_CCHC"/>
</dbReference>
<dbReference type="GO" id="GO:0006310">
    <property type="term" value="P:DNA recombination"/>
    <property type="evidence" value="ECO:0007669"/>
    <property type="project" value="UniProtKB-KW"/>
</dbReference>
<evidence type="ECO:0000256" key="7">
    <source>
        <dbReference type="ARBA" id="ARBA00022723"/>
    </source>
</evidence>
<dbReference type="PROSITE" id="PS50158">
    <property type="entry name" value="ZF_CCHC"/>
    <property type="match status" value="1"/>
</dbReference>
<dbReference type="GO" id="GO:0006397">
    <property type="term" value="P:mRNA processing"/>
    <property type="evidence" value="ECO:0007669"/>
    <property type="project" value="UniProtKB-KW"/>
</dbReference>
<keyword evidence="15" id="KW-0808">Transferase</keyword>
<dbReference type="GO" id="GO:0015074">
    <property type="term" value="P:DNA integration"/>
    <property type="evidence" value="ECO:0007669"/>
    <property type="project" value="UniProtKB-KW"/>
</dbReference>
<feature type="region of interest" description="Disordered" evidence="19">
    <location>
        <begin position="629"/>
        <end position="666"/>
    </location>
</feature>
<dbReference type="GO" id="GO:0005524">
    <property type="term" value="F:ATP binding"/>
    <property type="evidence" value="ECO:0007669"/>
    <property type="project" value="UniProtKB-KW"/>
</dbReference>
<evidence type="ECO:0000256" key="9">
    <source>
        <dbReference type="ARBA" id="ARBA00022759"/>
    </source>
</evidence>
<sequence>MGPADLQMSSSQNFYNVPKLASDGSNWVTYKTWLENAIKARGLVRHLTGSITRPANPEAYEEDYTPSLREILERDTAEQKVAKFEQDEASNHTTTKDLWGAILKEYEQKLDIAKVDVRRQMMEAKCNEGGDVRVHLNFLLKSKEQLAGMRMKIEDEDFSVMIMSSLPPSYHNSLRAITSAAHVTEKPLSPVTLMQFILEVYDEDQSTAAGSSKRSKPSLGEALYTYARGDASKPGTKKGGRRIVCWNCNKCGHTKAECRGLGGGSASGGDSRGDAGGKASRGNASANAATHTKGFMAMIDAMALTALDSDNVVSSSMMTTYVDTGASHHISPYHDQFTDFIAMAPEPIRAANKHMFMALGHGTLEIALLNSNGTMSLILRDVFYELRIKDGESHLINPQGETIGQIPQSNGLYRFISQKKSHVEANVAVKGTLTLSLVELHRRLRHVAVDTVWELVKKGLIEGITLDEADTDAVVCKSCICAKIKRTPFPVERSLPRASRYADQKISTLHTDHGGEYLGGEFQQMLKANRTHHELTMHDSPQQNGCSECLNSTLVMRAVAMLLKARLSKFLWAEAINHCYFVGYDSQSKGYHIYWPKKRSIGVERNVVFMDRKWREEAVLLEGEQIAQDAQNRPHEPFLDKDGTKMAPSTSSAGSSPKISLKSSTKCLTNDEDETTVLNVLKDDSSSETSKTDTVSHHPDHMGISGPSDNVSNASDTALEPAGHPCHEIHLSAYVHCLQSGEGIASGLSGSIFPSILPLSGFAGMVEVQDDADGSVKWEDVSSSTIECALASQVTSGHEPQTVTDTHHRADWPKWEAAINSELVMIHKLET</sequence>
<keyword evidence="9" id="KW-0255">Endonuclease</keyword>
<keyword evidence="11" id="KW-0067">ATP-binding</keyword>
<dbReference type="AlphaFoldDB" id="A0A4S4LVI8"/>
<gene>
    <name evidence="21" type="ORF">EW146_g4715</name>
</gene>
<keyword evidence="12" id="KW-0460">Magnesium</keyword>
<keyword evidence="18" id="KW-0863">Zinc-finger</keyword>
<evidence type="ECO:0000313" key="22">
    <source>
        <dbReference type="Proteomes" id="UP000310158"/>
    </source>
</evidence>
<evidence type="ECO:0000256" key="17">
    <source>
        <dbReference type="ARBA" id="ARBA00023172"/>
    </source>
</evidence>
<evidence type="ECO:0000256" key="16">
    <source>
        <dbReference type="ARBA" id="ARBA00023113"/>
    </source>
</evidence>
<organism evidence="21 22">
    <name type="scientific">Bondarzewia mesenterica</name>
    <dbReference type="NCBI Taxonomy" id="1095465"/>
    <lineage>
        <taxon>Eukaryota</taxon>
        <taxon>Fungi</taxon>
        <taxon>Dikarya</taxon>
        <taxon>Basidiomycota</taxon>
        <taxon>Agaricomycotina</taxon>
        <taxon>Agaricomycetes</taxon>
        <taxon>Russulales</taxon>
        <taxon>Bondarzewiaceae</taxon>
        <taxon>Bondarzewia</taxon>
    </lineage>
</organism>
<dbReference type="Gene3D" id="3.30.420.10">
    <property type="entry name" value="Ribonuclease H-like superfamily/Ribonuclease H"/>
    <property type="match status" value="1"/>
</dbReference>
<dbReference type="Proteomes" id="UP000310158">
    <property type="component" value="Unassembled WGS sequence"/>
</dbReference>
<evidence type="ECO:0000256" key="13">
    <source>
        <dbReference type="ARBA" id="ARBA00022908"/>
    </source>
</evidence>
<dbReference type="InterPro" id="IPR039537">
    <property type="entry name" value="Retrotran_Ty1/copia-like"/>
</dbReference>
<feature type="region of interest" description="Disordered" evidence="19">
    <location>
        <begin position="259"/>
        <end position="285"/>
    </location>
</feature>
<evidence type="ECO:0000256" key="14">
    <source>
        <dbReference type="ARBA" id="ARBA00022918"/>
    </source>
</evidence>
<feature type="region of interest" description="Disordered" evidence="19">
    <location>
        <begin position="679"/>
        <end position="712"/>
    </location>
</feature>
<keyword evidence="3" id="KW-0507">mRNA processing</keyword>
<evidence type="ECO:0000256" key="10">
    <source>
        <dbReference type="ARBA" id="ARBA00022801"/>
    </source>
</evidence>
<evidence type="ECO:0000313" key="21">
    <source>
        <dbReference type="EMBL" id="THH15818.1"/>
    </source>
</evidence>
<dbReference type="GO" id="GO:0008270">
    <property type="term" value="F:zinc ion binding"/>
    <property type="evidence" value="ECO:0007669"/>
    <property type="project" value="UniProtKB-KW"/>
</dbReference>
<evidence type="ECO:0000259" key="20">
    <source>
        <dbReference type="PROSITE" id="PS50158"/>
    </source>
</evidence>
<keyword evidence="15" id="KW-0239">DNA-directed DNA polymerase</keyword>
<accession>A0A4S4LVI8</accession>